<dbReference type="EMBL" id="BMFH01000001">
    <property type="protein sequence ID" value="GGD41459.1"/>
    <property type="molecule type" value="Genomic_DNA"/>
</dbReference>
<dbReference type="InterPro" id="IPR028994">
    <property type="entry name" value="Integrin_alpha_N"/>
</dbReference>
<dbReference type="PANTHER" id="PTHR16026:SF0">
    <property type="entry name" value="CARTILAGE ACIDIC PROTEIN 1"/>
    <property type="match status" value="1"/>
</dbReference>
<evidence type="ECO:0000256" key="1">
    <source>
        <dbReference type="ARBA" id="ARBA00022729"/>
    </source>
</evidence>
<name>A0ABQ1QSJ7_9FLAO</name>
<evidence type="ECO:0000313" key="3">
    <source>
        <dbReference type="EMBL" id="GGD41459.1"/>
    </source>
</evidence>
<reference evidence="4" key="1">
    <citation type="journal article" date="2019" name="Int. J. Syst. Evol. Microbiol.">
        <title>The Global Catalogue of Microorganisms (GCM) 10K type strain sequencing project: providing services to taxonomists for standard genome sequencing and annotation.</title>
        <authorList>
            <consortium name="The Broad Institute Genomics Platform"/>
            <consortium name="The Broad Institute Genome Sequencing Center for Infectious Disease"/>
            <person name="Wu L."/>
            <person name="Ma J."/>
        </authorList>
    </citation>
    <scope>NUCLEOTIDE SEQUENCE [LARGE SCALE GENOMIC DNA]</scope>
    <source>
        <strain evidence="4">CGMCC 1.12606</strain>
    </source>
</reference>
<dbReference type="PANTHER" id="PTHR16026">
    <property type="entry name" value="CARTILAGE ACIDIC PROTEIN 1"/>
    <property type="match status" value="1"/>
</dbReference>
<dbReference type="InterPro" id="IPR011519">
    <property type="entry name" value="UnbV_ASPIC"/>
</dbReference>
<dbReference type="InterPro" id="IPR013517">
    <property type="entry name" value="FG-GAP"/>
</dbReference>
<protein>
    <recommendedName>
        <fullName evidence="2">ASPIC/UnbV domain-containing protein</fullName>
    </recommendedName>
</protein>
<sequence length="1108" mass="122782">MRYISVSIASVFLLLACSESKYKMPPLFRQLNEQHTGIAFENKLTESDTLNYFTYAYIYMGGGVSAGDINNDGLVDLFFTGNMVPNKLYLNKGNMQFEDISEAAGVSGDDRWYTGTTMADVNHDGLLDIYCSVGGQSGKRINQLYINNGDLTFTERAAEYGLADPGNSVQATFFDYDKDGDLDMYLANYPPTRFDAPNSFYLFKQQYPKPVETDKLYRNDGNTFTDVTREAGLATFGLSLSATIGDLNQDGWPDIYVSDDFSTPDYLFINNQDGTFSEVVREVTKNTAFYGMGVDIADFNNDALLDILQVDMTANVNRRSKANMASMNPDLFWSTVNSGFHYQYMQNALQLNNGLLHDTLPDFSNISRLAGVSSTDWSWGPLFADLDNDGWKDIFISNGTRREINNRDFFLNWEREGRPMDNLLERSLAIPSEPIDNFVFRNNKDLTFSQVNTEWGISFEGFSNGSIYVDLDNDGDLEIVTNNIDDTASVFENLGSPGYSTLKLRFKGPELNPFGVGVQVSTLHEGEQQFQEMTLTRGFQSSVAPELHFGFGNLEKLDSLLVQWPDGMEQVLTGVDLNAALTIDYRDAKPALEREKTNKGHLFAMEDPSKLGIGFRHEENYYNDFLKEILLPHQTSMFGPGMAVGDLNGDGEDDFVVGGASNQPSGIYFKTSRGFERQVLPSVARDSVFEDMGALIFDADGDGDNDLYMVSGGNEFPAGSELLQDRLYVNNGKGRLERAVRSLPSMLSSGSRVKAADFDKDGDLDLFVGGRLVPGQYPLPAASYILENVSTAKGGALFRDITDDIAPVLNDLGMVTDAIWTDYDQDGLLDLMVTGEWMPLTVLKNEGGTFRNVTAETGLDNSTGWWFSIQEGDFDGDGDPDYIAGNLGLNYKYKASEQETFDIYYHDFDRSGTSDIVLSYFNGGKKYPLRGRECSSQQMPGIKKKFEDYASFSTATLEDVYTEEYLEDALHYQVTSFASVYVENTGTGFVTHNLPNLAQLSSINQILVDDFDGDSHLDVVIAGNLYSSEVETPRNDASNGLFLKGDGKGGFTAVTNRESGWFTPGDVKDMAEVIIDGDQYVLVARNSDSLQLVRINSSGSPAIAARLP</sequence>
<feature type="domain" description="ASPIC/UnbV" evidence="2">
    <location>
        <begin position="516"/>
        <end position="582"/>
    </location>
</feature>
<dbReference type="SUPFAM" id="SSF69318">
    <property type="entry name" value="Integrin alpha N-terminal domain"/>
    <property type="match status" value="3"/>
</dbReference>
<dbReference type="PROSITE" id="PS51257">
    <property type="entry name" value="PROKAR_LIPOPROTEIN"/>
    <property type="match status" value="1"/>
</dbReference>
<organism evidence="3 4">
    <name type="scientific">Muriicola marianensis</name>
    <dbReference type="NCBI Taxonomy" id="1324801"/>
    <lineage>
        <taxon>Bacteria</taxon>
        <taxon>Pseudomonadati</taxon>
        <taxon>Bacteroidota</taxon>
        <taxon>Flavobacteriia</taxon>
        <taxon>Flavobacteriales</taxon>
        <taxon>Flavobacteriaceae</taxon>
        <taxon>Muriicola</taxon>
    </lineage>
</organism>
<dbReference type="Pfam" id="PF13517">
    <property type="entry name" value="FG-GAP_3"/>
    <property type="match status" value="5"/>
</dbReference>
<dbReference type="InterPro" id="IPR027039">
    <property type="entry name" value="Crtac1"/>
</dbReference>
<dbReference type="Gene3D" id="2.130.10.130">
    <property type="entry name" value="Integrin alpha, N-terminal"/>
    <property type="match status" value="3"/>
</dbReference>
<comment type="caution">
    <text evidence="3">The sequence shown here is derived from an EMBL/GenBank/DDBJ whole genome shotgun (WGS) entry which is preliminary data.</text>
</comment>
<proteinExistence type="predicted"/>
<keyword evidence="1" id="KW-0732">Signal</keyword>
<dbReference type="Pfam" id="PF07593">
    <property type="entry name" value="UnbV_ASPIC"/>
    <property type="match status" value="1"/>
</dbReference>
<evidence type="ECO:0000259" key="2">
    <source>
        <dbReference type="Pfam" id="PF07593"/>
    </source>
</evidence>
<dbReference type="Proteomes" id="UP000625780">
    <property type="component" value="Unassembled WGS sequence"/>
</dbReference>
<gene>
    <name evidence="3" type="ORF">GCM10011361_05670</name>
</gene>
<evidence type="ECO:0000313" key="4">
    <source>
        <dbReference type="Proteomes" id="UP000625780"/>
    </source>
</evidence>
<accession>A0ABQ1QSJ7</accession>
<keyword evidence="4" id="KW-1185">Reference proteome</keyword>